<accession>A0ABM1IDL9</accession>
<dbReference type="GeneID" id="107067373"/>
<evidence type="ECO:0000313" key="6">
    <source>
        <dbReference type="RefSeq" id="XP_015178306.1"/>
    </source>
</evidence>
<evidence type="ECO:0000256" key="1">
    <source>
        <dbReference type="ARBA" id="ARBA00004173"/>
    </source>
</evidence>
<comment type="subcellular location">
    <subcellularLocation>
        <location evidence="1">Mitochondrion</location>
    </subcellularLocation>
</comment>
<gene>
    <name evidence="6" type="primary">LOC107067373</name>
</gene>
<dbReference type="InterPro" id="IPR048280">
    <property type="entry name" value="COX6B-like"/>
</dbReference>
<keyword evidence="2" id="KW-0496">Mitochondrion</keyword>
<dbReference type="SUPFAM" id="SSF47694">
    <property type="entry name" value="Cytochrome c oxidase subunit h"/>
    <property type="match status" value="1"/>
</dbReference>
<evidence type="ECO:0000313" key="5">
    <source>
        <dbReference type="Proteomes" id="UP000694924"/>
    </source>
</evidence>
<dbReference type="CDD" id="cd00926">
    <property type="entry name" value="Cyt_c_Oxidase_VIb"/>
    <property type="match status" value="1"/>
</dbReference>
<evidence type="ECO:0000256" key="3">
    <source>
        <dbReference type="ARBA" id="ARBA00023157"/>
    </source>
</evidence>
<keyword evidence="5" id="KW-1185">Reference proteome</keyword>
<evidence type="ECO:0000256" key="2">
    <source>
        <dbReference type="ARBA" id="ARBA00023128"/>
    </source>
</evidence>
<feature type="region of interest" description="Disordered" evidence="4">
    <location>
        <begin position="23"/>
        <end position="43"/>
    </location>
</feature>
<protein>
    <submittedName>
        <fullName evidence="6">Cytochrome c oxidase subunit 6b-1-like</fullName>
    </submittedName>
</protein>
<evidence type="ECO:0000256" key="4">
    <source>
        <dbReference type="SAM" id="MobiDB-lite"/>
    </source>
</evidence>
<reference evidence="6" key="1">
    <citation type="submission" date="2025-08" db="UniProtKB">
        <authorList>
            <consortium name="RefSeq"/>
        </authorList>
    </citation>
    <scope>IDENTIFICATION</scope>
    <source>
        <tissue evidence="6">Whole body</tissue>
    </source>
</reference>
<keyword evidence="3" id="KW-1015">Disulfide bond</keyword>
<dbReference type="InterPro" id="IPR036549">
    <property type="entry name" value="CX6/COA6-like_sf"/>
</dbReference>
<proteinExistence type="predicted"/>
<organism evidence="5 6">
    <name type="scientific">Polistes dominula</name>
    <name type="common">European paper wasp</name>
    <name type="synonym">Vespa dominula</name>
    <dbReference type="NCBI Taxonomy" id="743375"/>
    <lineage>
        <taxon>Eukaryota</taxon>
        <taxon>Metazoa</taxon>
        <taxon>Ecdysozoa</taxon>
        <taxon>Arthropoda</taxon>
        <taxon>Hexapoda</taxon>
        <taxon>Insecta</taxon>
        <taxon>Pterygota</taxon>
        <taxon>Neoptera</taxon>
        <taxon>Endopterygota</taxon>
        <taxon>Hymenoptera</taxon>
        <taxon>Apocrita</taxon>
        <taxon>Aculeata</taxon>
        <taxon>Vespoidea</taxon>
        <taxon>Vespidae</taxon>
        <taxon>Polistinae</taxon>
        <taxon>Polistini</taxon>
        <taxon>Polistes</taxon>
    </lineage>
</organism>
<dbReference type="InterPro" id="IPR003213">
    <property type="entry name" value="Cyt_c_oxidase_su6B"/>
</dbReference>
<dbReference type="Pfam" id="PF02297">
    <property type="entry name" value="COX6B"/>
    <property type="match status" value="1"/>
</dbReference>
<dbReference type="RefSeq" id="XP_015178306.1">
    <property type="nucleotide sequence ID" value="XM_015322820.1"/>
</dbReference>
<dbReference type="Proteomes" id="UP000694924">
    <property type="component" value="Unplaced"/>
</dbReference>
<name>A0ABM1IDL9_POLDO</name>
<dbReference type="PANTHER" id="PTHR11387">
    <property type="entry name" value="CYTOCHROME C OXIDASE SUBUNIT 6B"/>
    <property type="match status" value="1"/>
</dbReference>
<dbReference type="Gene3D" id="1.10.10.140">
    <property type="entry name" value="Cytochrome c oxidase, subunit VIb"/>
    <property type="match status" value="1"/>
</dbReference>
<sequence>MVLESNEKDFNKFLLSFINNEEKDHVSSTNSSNEKKTSSKKITIEVDEDDPCLQDKRKTQKKKFYSTPGLDPRFQQQNQTLRCYVMYTDFYRCEHILGEGHDACTWFKQVFRSICPNDWIRNWDELRINGKLPWHKYYSQGEFPGDKYGV</sequence>